<dbReference type="InterPro" id="IPR003593">
    <property type="entry name" value="AAA+_ATPase"/>
</dbReference>
<accession>A0A1I4QL68</accession>
<dbReference type="STRING" id="455193.SAMN05421805_101168"/>
<dbReference type="Proteomes" id="UP000270697">
    <property type="component" value="Unassembled WGS sequence"/>
</dbReference>
<evidence type="ECO:0000256" key="1">
    <source>
        <dbReference type="ARBA" id="ARBA00005417"/>
    </source>
</evidence>
<dbReference type="Gene3D" id="3.40.50.300">
    <property type="entry name" value="P-loop containing nucleotide triphosphate hydrolases"/>
    <property type="match status" value="1"/>
</dbReference>
<organism evidence="7 8">
    <name type="scientific">Saccharopolyspora antimicrobica</name>
    <dbReference type="NCBI Taxonomy" id="455193"/>
    <lineage>
        <taxon>Bacteria</taxon>
        <taxon>Bacillati</taxon>
        <taxon>Actinomycetota</taxon>
        <taxon>Actinomycetes</taxon>
        <taxon>Pseudonocardiales</taxon>
        <taxon>Pseudonocardiaceae</taxon>
        <taxon>Saccharopolyspora</taxon>
    </lineage>
</organism>
<keyword evidence="4 7" id="KW-0067">ATP-binding</keyword>
<dbReference type="AlphaFoldDB" id="A0A1I4QL68"/>
<dbReference type="GO" id="GO:0016887">
    <property type="term" value="F:ATP hydrolysis activity"/>
    <property type="evidence" value="ECO:0007669"/>
    <property type="project" value="InterPro"/>
</dbReference>
<dbReference type="InterPro" id="IPR003439">
    <property type="entry name" value="ABC_transporter-like_ATP-bd"/>
</dbReference>
<feature type="domain" description="ABC transporter" evidence="5">
    <location>
        <begin position="4"/>
        <end position="220"/>
    </location>
</feature>
<comment type="similarity">
    <text evidence="1">Belongs to the ABC transporter superfamily.</text>
</comment>
<proteinExistence type="inferred from homology"/>
<evidence type="ECO:0000313" key="6">
    <source>
        <dbReference type="EMBL" id="RKT88391.1"/>
    </source>
</evidence>
<dbReference type="SUPFAM" id="SSF52540">
    <property type="entry name" value="P-loop containing nucleoside triphosphate hydrolases"/>
    <property type="match status" value="1"/>
</dbReference>
<evidence type="ECO:0000313" key="9">
    <source>
        <dbReference type="Proteomes" id="UP000270697"/>
    </source>
</evidence>
<protein>
    <submittedName>
        <fullName evidence="7">ABC-2 type transport system ATP-binding protein</fullName>
    </submittedName>
</protein>
<reference evidence="6 9" key="2">
    <citation type="submission" date="2018-10" db="EMBL/GenBank/DDBJ databases">
        <title>Sequencing the genomes of 1000 actinobacteria strains.</title>
        <authorList>
            <person name="Klenk H.-P."/>
        </authorList>
    </citation>
    <scope>NUCLEOTIDE SEQUENCE [LARGE SCALE GENOMIC DNA]</scope>
    <source>
        <strain evidence="6 9">DSM 45119</strain>
    </source>
</reference>
<evidence type="ECO:0000313" key="7">
    <source>
        <dbReference type="EMBL" id="SFM40799.1"/>
    </source>
</evidence>
<dbReference type="Pfam" id="PF00005">
    <property type="entry name" value="ABC_tran"/>
    <property type="match status" value="1"/>
</dbReference>
<evidence type="ECO:0000256" key="2">
    <source>
        <dbReference type="ARBA" id="ARBA00022448"/>
    </source>
</evidence>
<evidence type="ECO:0000313" key="8">
    <source>
        <dbReference type="Proteomes" id="UP000199398"/>
    </source>
</evidence>
<dbReference type="RefSeq" id="WP_093145730.1">
    <property type="nucleotide sequence ID" value="NZ_FOUP01000001.1"/>
</dbReference>
<dbReference type="PROSITE" id="PS50893">
    <property type="entry name" value="ABC_TRANSPORTER_2"/>
    <property type="match status" value="1"/>
</dbReference>
<evidence type="ECO:0000256" key="3">
    <source>
        <dbReference type="ARBA" id="ARBA00022741"/>
    </source>
</evidence>
<dbReference type="PANTHER" id="PTHR43335">
    <property type="entry name" value="ABC TRANSPORTER, ATP-BINDING PROTEIN"/>
    <property type="match status" value="1"/>
</dbReference>
<evidence type="ECO:0000259" key="5">
    <source>
        <dbReference type="PROSITE" id="PS50893"/>
    </source>
</evidence>
<keyword evidence="3" id="KW-0547">Nucleotide-binding</keyword>
<reference evidence="7 8" key="1">
    <citation type="submission" date="2016-10" db="EMBL/GenBank/DDBJ databases">
        <authorList>
            <person name="de Groot N.N."/>
        </authorList>
    </citation>
    <scope>NUCLEOTIDE SEQUENCE [LARGE SCALE GENOMIC DNA]</scope>
    <source>
        <strain evidence="7 8">CPCC 201259</strain>
    </source>
</reference>
<evidence type="ECO:0000256" key="4">
    <source>
        <dbReference type="ARBA" id="ARBA00022840"/>
    </source>
</evidence>
<dbReference type="Proteomes" id="UP000199398">
    <property type="component" value="Unassembled WGS sequence"/>
</dbReference>
<gene>
    <name evidence="6" type="ORF">ATL45_6825</name>
    <name evidence="7" type="ORF">SAMN05421805_101168</name>
</gene>
<dbReference type="EMBL" id="FOUP01000001">
    <property type="protein sequence ID" value="SFM40799.1"/>
    <property type="molecule type" value="Genomic_DNA"/>
</dbReference>
<dbReference type="SMART" id="SM00382">
    <property type="entry name" value="AAA"/>
    <property type="match status" value="1"/>
</dbReference>
<dbReference type="EMBL" id="RBXX01000002">
    <property type="protein sequence ID" value="RKT88391.1"/>
    <property type="molecule type" value="Genomic_DNA"/>
</dbReference>
<name>A0A1I4QL68_9PSEU</name>
<sequence length="224" mass="24659">MSLLDIRGVSMTRGRDQVLRDIDLRVEPGRIYGLLGPNGSGKTTLFKSILGANDHTGTIVRAPGLRVGRLIEYPAFYGCLTLRENLELHARYLRCPLREVPGLLAEVGLGDRADLRFSRTSLGMKQRLGIARALLGEPGLVLLDEPTNGLDPIGIRDIRELVRSVQRERGTSMVVSSHNLTEIASLADHLLFMRAGRIIRRMDAHEARGDLEGLYATVLGDAAR</sequence>
<dbReference type="OrthoDB" id="9804819at2"/>
<keyword evidence="2" id="KW-0813">Transport</keyword>
<dbReference type="GO" id="GO:0005524">
    <property type="term" value="F:ATP binding"/>
    <property type="evidence" value="ECO:0007669"/>
    <property type="project" value="UniProtKB-KW"/>
</dbReference>
<keyword evidence="9" id="KW-1185">Reference proteome</keyword>
<dbReference type="InterPro" id="IPR027417">
    <property type="entry name" value="P-loop_NTPase"/>
</dbReference>
<dbReference type="PANTHER" id="PTHR43335:SF4">
    <property type="entry name" value="ABC TRANSPORTER, ATP-BINDING PROTEIN"/>
    <property type="match status" value="1"/>
</dbReference>